<dbReference type="Proteomes" id="UP000077266">
    <property type="component" value="Unassembled WGS sequence"/>
</dbReference>
<evidence type="ECO:0008006" key="3">
    <source>
        <dbReference type="Google" id="ProtNLM"/>
    </source>
</evidence>
<dbReference type="PANTHER" id="PTHR34365">
    <property type="entry name" value="ENOLASE (DUF1399)"/>
    <property type="match status" value="1"/>
</dbReference>
<gene>
    <name evidence="1" type="ORF">EXIGLDRAFT_683126</name>
</gene>
<keyword evidence="2" id="KW-1185">Reference proteome</keyword>
<organism evidence="1 2">
    <name type="scientific">Exidia glandulosa HHB12029</name>
    <dbReference type="NCBI Taxonomy" id="1314781"/>
    <lineage>
        <taxon>Eukaryota</taxon>
        <taxon>Fungi</taxon>
        <taxon>Dikarya</taxon>
        <taxon>Basidiomycota</taxon>
        <taxon>Agaricomycotina</taxon>
        <taxon>Agaricomycetes</taxon>
        <taxon>Auriculariales</taxon>
        <taxon>Exidiaceae</taxon>
        <taxon>Exidia</taxon>
    </lineage>
</organism>
<dbReference type="AlphaFoldDB" id="A0A165DBI8"/>
<dbReference type="InParanoid" id="A0A165DBI8"/>
<dbReference type="STRING" id="1314781.A0A165DBI8"/>
<dbReference type="EMBL" id="KV426237">
    <property type="protein sequence ID" value="KZV84166.1"/>
    <property type="molecule type" value="Genomic_DNA"/>
</dbReference>
<dbReference type="Pfam" id="PF07173">
    <property type="entry name" value="GRDP-like"/>
    <property type="match status" value="1"/>
</dbReference>
<dbReference type="InterPro" id="IPR009836">
    <property type="entry name" value="GRDP-like"/>
</dbReference>
<dbReference type="OrthoDB" id="2684236at2759"/>
<reference evidence="1 2" key="1">
    <citation type="journal article" date="2016" name="Mol. Biol. Evol.">
        <title>Comparative Genomics of Early-Diverging Mushroom-Forming Fungi Provides Insights into the Origins of Lignocellulose Decay Capabilities.</title>
        <authorList>
            <person name="Nagy L.G."/>
            <person name="Riley R."/>
            <person name="Tritt A."/>
            <person name="Adam C."/>
            <person name="Daum C."/>
            <person name="Floudas D."/>
            <person name="Sun H."/>
            <person name="Yadav J.S."/>
            <person name="Pangilinan J."/>
            <person name="Larsson K.H."/>
            <person name="Matsuura K."/>
            <person name="Barry K."/>
            <person name="Labutti K."/>
            <person name="Kuo R."/>
            <person name="Ohm R.A."/>
            <person name="Bhattacharya S.S."/>
            <person name="Shirouzu T."/>
            <person name="Yoshinaga Y."/>
            <person name="Martin F.M."/>
            <person name="Grigoriev I.V."/>
            <person name="Hibbett D.S."/>
        </authorList>
    </citation>
    <scope>NUCLEOTIDE SEQUENCE [LARGE SCALE GENOMIC DNA]</scope>
    <source>
        <strain evidence="1 2">HHB12029</strain>
    </source>
</reference>
<dbReference type="PANTHER" id="PTHR34365:SF7">
    <property type="entry name" value="GLYCINE-RICH DOMAIN-CONTAINING PROTEIN 1"/>
    <property type="match status" value="1"/>
</dbReference>
<sequence>MAAIQSPPAYTRRDTALPPYSSTLPETLRVGAAHVKPVVTVNELQAHLRLLGAFHELKTRTMADLSPSAASETWAVFLQGAVRRFEMWLRAGATGRGSRVPPLDVLMVWHAYLLNPLKYARDSRSAVPELATLGPFPLHGYDSQVLESDDYDVESPRELPFSFDLVAAVQRQSSFVEKMVDMGWTATDRFIRDSSALVRSVARYHAFLDLMTACPASFFVPTLDVDLAWHTHQLKATTYREDTLALLNKVLDHDDTVEAEDLANSFQRTTQAWLERFGTAYSGCSNIPPADKAVSPVLDAAYAGLIAYDVHEATRVSGDCGGGCAGGGECGGGCGGGCSTK</sequence>
<accession>A0A165DBI8</accession>
<name>A0A165DBI8_EXIGL</name>
<evidence type="ECO:0000313" key="2">
    <source>
        <dbReference type="Proteomes" id="UP000077266"/>
    </source>
</evidence>
<evidence type="ECO:0000313" key="1">
    <source>
        <dbReference type="EMBL" id="KZV84166.1"/>
    </source>
</evidence>
<proteinExistence type="predicted"/>
<protein>
    <recommendedName>
        <fullName evidence="3">DUF1399-domain-containing protein</fullName>
    </recommendedName>
</protein>